<dbReference type="Pfam" id="PF01850">
    <property type="entry name" value="PIN"/>
    <property type="match status" value="1"/>
</dbReference>
<keyword evidence="4" id="KW-0378">Hydrolase</keyword>
<keyword evidence="8" id="KW-1185">Reference proteome</keyword>
<evidence type="ECO:0000256" key="5">
    <source>
        <dbReference type="ARBA" id="ARBA00022842"/>
    </source>
</evidence>
<reference evidence="7" key="1">
    <citation type="submission" date="2022-07" db="EMBL/GenBank/DDBJ databases">
        <title>Marinobacter iranensis a new bacterium isolate from a hipersaline lake in Iran.</title>
        <authorList>
            <person name="Mohammad A.M.A."/>
            <person name="Cristina S.-P."/>
            <person name="Antonio V."/>
        </authorList>
    </citation>
    <scope>NUCLEOTIDE SEQUENCE</scope>
    <source>
        <strain evidence="7">71-i</strain>
    </source>
</reference>
<dbReference type="RefSeq" id="WP_275709839.1">
    <property type="nucleotide sequence ID" value="NZ_JANCMW010000016.1"/>
</dbReference>
<proteinExistence type="predicted"/>
<dbReference type="Gene3D" id="3.40.50.1010">
    <property type="entry name" value="5'-nuclease"/>
    <property type="match status" value="1"/>
</dbReference>
<keyword evidence="2" id="KW-0540">Nuclease</keyword>
<accession>A0ABT5YG11</accession>
<evidence type="ECO:0000313" key="8">
    <source>
        <dbReference type="Proteomes" id="UP001143391"/>
    </source>
</evidence>
<name>A0ABT5YG11_9GAMM</name>
<dbReference type="CDD" id="cd18760">
    <property type="entry name" value="PIN_MtVapC3-like"/>
    <property type="match status" value="1"/>
</dbReference>
<dbReference type="SUPFAM" id="SSF88723">
    <property type="entry name" value="PIN domain-like"/>
    <property type="match status" value="1"/>
</dbReference>
<dbReference type="EMBL" id="JANCMW010000016">
    <property type="protein sequence ID" value="MDF0752486.1"/>
    <property type="molecule type" value="Genomic_DNA"/>
</dbReference>
<keyword evidence="1" id="KW-1277">Toxin-antitoxin system</keyword>
<gene>
    <name evidence="7" type="ORF">NLU14_19840</name>
</gene>
<evidence type="ECO:0000256" key="1">
    <source>
        <dbReference type="ARBA" id="ARBA00022649"/>
    </source>
</evidence>
<dbReference type="InterPro" id="IPR051749">
    <property type="entry name" value="PINc/VapC_TA_RNase"/>
</dbReference>
<dbReference type="PANTHER" id="PTHR42740">
    <property type="entry name" value="RIBONUCLEASE VAPC3"/>
    <property type="match status" value="1"/>
</dbReference>
<protein>
    <submittedName>
        <fullName evidence="7">PIN domain nuclease</fullName>
    </submittedName>
</protein>
<dbReference type="PANTHER" id="PTHR42740:SF1">
    <property type="entry name" value="RIBONUCLEASE VAPC3"/>
    <property type="match status" value="1"/>
</dbReference>
<dbReference type="Proteomes" id="UP001143391">
    <property type="component" value="Unassembled WGS sequence"/>
</dbReference>
<evidence type="ECO:0000256" key="3">
    <source>
        <dbReference type="ARBA" id="ARBA00022723"/>
    </source>
</evidence>
<sequence length="143" mass="16097">MILVDTSVWIDYFNGVNNPHTDLLDASIVQGSVAIGDLIFLEILQGIRNDKQYHQTKQSLLTLEQYEMFSKDMAAKCADNYRALRKRGITIRKTADVIIATFCIEKELPLLFLDRDFIPFVDHLGLEPALRGNNALLTGKLGA</sequence>
<evidence type="ECO:0000313" key="7">
    <source>
        <dbReference type="EMBL" id="MDF0752486.1"/>
    </source>
</evidence>
<evidence type="ECO:0000256" key="2">
    <source>
        <dbReference type="ARBA" id="ARBA00022722"/>
    </source>
</evidence>
<dbReference type="InterPro" id="IPR029060">
    <property type="entry name" value="PIN-like_dom_sf"/>
</dbReference>
<feature type="domain" description="PIN" evidence="6">
    <location>
        <begin position="2"/>
        <end position="117"/>
    </location>
</feature>
<evidence type="ECO:0000256" key="4">
    <source>
        <dbReference type="ARBA" id="ARBA00022801"/>
    </source>
</evidence>
<keyword evidence="3" id="KW-0479">Metal-binding</keyword>
<keyword evidence="5" id="KW-0460">Magnesium</keyword>
<dbReference type="InterPro" id="IPR002716">
    <property type="entry name" value="PIN_dom"/>
</dbReference>
<evidence type="ECO:0000259" key="6">
    <source>
        <dbReference type="Pfam" id="PF01850"/>
    </source>
</evidence>
<organism evidence="7 8">
    <name type="scientific">Marinobacter iranensis</name>
    <dbReference type="NCBI Taxonomy" id="2962607"/>
    <lineage>
        <taxon>Bacteria</taxon>
        <taxon>Pseudomonadati</taxon>
        <taxon>Pseudomonadota</taxon>
        <taxon>Gammaproteobacteria</taxon>
        <taxon>Pseudomonadales</taxon>
        <taxon>Marinobacteraceae</taxon>
        <taxon>Marinobacter</taxon>
    </lineage>
</organism>
<comment type="caution">
    <text evidence="7">The sequence shown here is derived from an EMBL/GenBank/DDBJ whole genome shotgun (WGS) entry which is preliminary data.</text>
</comment>